<dbReference type="PANTHER" id="PTHR31969">
    <property type="entry name" value="GEM-LIKE PROTEIN 2"/>
    <property type="match status" value="1"/>
</dbReference>
<dbReference type="Proteomes" id="UP001190926">
    <property type="component" value="Unassembled WGS sequence"/>
</dbReference>
<dbReference type="Pfam" id="PF02893">
    <property type="entry name" value="GRAM"/>
    <property type="match status" value="1"/>
</dbReference>
<dbReference type="InterPro" id="IPR037848">
    <property type="entry name" value="GEM-like"/>
</dbReference>
<proteinExistence type="inferred from homology"/>
<dbReference type="AlphaFoldDB" id="A0AAD4JDE7"/>
<dbReference type="InterPro" id="IPR011993">
    <property type="entry name" value="PH-like_dom_sf"/>
</dbReference>
<organism evidence="3 4">
    <name type="scientific">Perilla frutescens var. hirtella</name>
    <name type="common">Perilla citriodora</name>
    <name type="synonym">Perilla setoyensis</name>
    <dbReference type="NCBI Taxonomy" id="608512"/>
    <lineage>
        <taxon>Eukaryota</taxon>
        <taxon>Viridiplantae</taxon>
        <taxon>Streptophyta</taxon>
        <taxon>Embryophyta</taxon>
        <taxon>Tracheophyta</taxon>
        <taxon>Spermatophyta</taxon>
        <taxon>Magnoliopsida</taxon>
        <taxon>eudicotyledons</taxon>
        <taxon>Gunneridae</taxon>
        <taxon>Pentapetalae</taxon>
        <taxon>asterids</taxon>
        <taxon>lamiids</taxon>
        <taxon>Lamiales</taxon>
        <taxon>Lamiaceae</taxon>
        <taxon>Nepetoideae</taxon>
        <taxon>Elsholtzieae</taxon>
        <taxon>Perilla</taxon>
    </lineage>
</organism>
<dbReference type="EMBL" id="SDAM02000091">
    <property type="protein sequence ID" value="KAH6831379.1"/>
    <property type="molecule type" value="Genomic_DNA"/>
</dbReference>
<accession>A0AAD4JDE7</accession>
<evidence type="ECO:0000313" key="3">
    <source>
        <dbReference type="EMBL" id="KAH6831379.1"/>
    </source>
</evidence>
<dbReference type="InterPro" id="IPR004182">
    <property type="entry name" value="GRAM"/>
</dbReference>
<gene>
    <name evidence="3" type="ORF">C2S53_014552</name>
</gene>
<feature type="domain" description="GRAM" evidence="2">
    <location>
        <begin position="117"/>
        <end position="202"/>
    </location>
</feature>
<dbReference type="SMART" id="SM00568">
    <property type="entry name" value="GRAM"/>
    <property type="match status" value="1"/>
</dbReference>
<reference evidence="3 4" key="1">
    <citation type="journal article" date="2021" name="Nat. Commun.">
        <title>Incipient diploidization of the medicinal plant Perilla within 10,000 years.</title>
        <authorList>
            <person name="Zhang Y."/>
            <person name="Shen Q."/>
            <person name="Leng L."/>
            <person name="Zhang D."/>
            <person name="Chen S."/>
            <person name="Shi Y."/>
            <person name="Ning Z."/>
            <person name="Chen S."/>
        </authorList>
    </citation>
    <scope>NUCLEOTIDE SEQUENCE [LARGE SCALE GENOMIC DNA]</scope>
    <source>
        <strain evidence="4">cv. PC099</strain>
    </source>
</reference>
<comment type="caution">
    <text evidence="3">The sequence shown here is derived from an EMBL/GenBank/DDBJ whole genome shotgun (WGS) entry which is preliminary data.</text>
</comment>
<evidence type="ECO:0000256" key="1">
    <source>
        <dbReference type="ARBA" id="ARBA00009414"/>
    </source>
</evidence>
<name>A0AAD4JDE7_PERFH</name>
<evidence type="ECO:0000313" key="4">
    <source>
        <dbReference type="Proteomes" id="UP001190926"/>
    </source>
</evidence>
<keyword evidence="4" id="KW-1185">Reference proteome</keyword>
<evidence type="ECO:0000259" key="2">
    <source>
        <dbReference type="SMART" id="SM00568"/>
    </source>
</evidence>
<comment type="similarity">
    <text evidence="1">Belongs to the GEM family.</text>
</comment>
<sequence>MEQQHKNSTFGKENVCIGIPISSQDFIYSITSSAKALLPDPAANQYQILPSPSKQYSKIRHNRVNSVITKMVKIRESMDILAQGIREHVRLGPKLSETVKGKLRLGARILQVGGVKKVLEKKFDIKHGEILFTASQCYLSTTAGPIAGLLFVSSERVAFCSDRSIKLSSSPQVQSINGNLLKLDYKVMIPLSKIKRAIESENVKKPREKYVEIVTEDNFDFWFMGFLNHQRTLRHLQKAIHQATRDFWPAEII</sequence>
<protein>
    <recommendedName>
        <fullName evidence="2">GRAM domain-containing protein</fullName>
    </recommendedName>
</protein>
<dbReference type="Gene3D" id="2.30.29.30">
    <property type="entry name" value="Pleckstrin-homology domain (PH domain)/Phosphotyrosine-binding domain (PTB)"/>
    <property type="match status" value="1"/>
</dbReference>